<dbReference type="Proteomes" id="UP001549921">
    <property type="component" value="Unassembled WGS sequence"/>
</dbReference>
<protein>
    <submittedName>
        <fullName evidence="1">Uncharacterized protein</fullName>
    </submittedName>
</protein>
<name>A0ABD0SD94_LOXSC</name>
<sequence>MLKGFSGDHFKSCGEVTFELEVESISIHCEALLTDVDMEGINLIIGQPILNGEGISLIVNNGTATLRQDTDFTKQMDVTEERTRFKVITSCKKCLPPGTSIIKVLDNEENNDVVTVPQHYELRGISYLIPATLLRGTTGYIKVANTGSQNIIWQQDVLTRADSCPAPLPDAQI</sequence>
<evidence type="ECO:0000313" key="1">
    <source>
        <dbReference type="EMBL" id="KAL0812025.1"/>
    </source>
</evidence>
<organism evidence="1 2">
    <name type="scientific">Loxostege sticticalis</name>
    <name type="common">Beet webworm moth</name>
    <dbReference type="NCBI Taxonomy" id="481309"/>
    <lineage>
        <taxon>Eukaryota</taxon>
        <taxon>Metazoa</taxon>
        <taxon>Ecdysozoa</taxon>
        <taxon>Arthropoda</taxon>
        <taxon>Hexapoda</taxon>
        <taxon>Insecta</taxon>
        <taxon>Pterygota</taxon>
        <taxon>Neoptera</taxon>
        <taxon>Endopterygota</taxon>
        <taxon>Lepidoptera</taxon>
        <taxon>Glossata</taxon>
        <taxon>Ditrysia</taxon>
        <taxon>Pyraloidea</taxon>
        <taxon>Crambidae</taxon>
        <taxon>Pyraustinae</taxon>
        <taxon>Loxostege</taxon>
    </lineage>
</organism>
<dbReference type="EMBL" id="JBEDNZ010000023">
    <property type="protein sequence ID" value="KAL0812025.1"/>
    <property type="molecule type" value="Genomic_DNA"/>
</dbReference>
<reference evidence="1 2" key="1">
    <citation type="submission" date="2024-06" db="EMBL/GenBank/DDBJ databases">
        <title>A chromosome-level genome assembly of beet webworm, Loxostege sticticalis.</title>
        <authorList>
            <person name="Zhang Y."/>
        </authorList>
    </citation>
    <scope>NUCLEOTIDE SEQUENCE [LARGE SCALE GENOMIC DNA]</scope>
    <source>
        <strain evidence="1">AQ028</strain>
        <tissue evidence="1">Male pupae</tissue>
    </source>
</reference>
<proteinExistence type="predicted"/>
<comment type="caution">
    <text evidence="1">The sequence shown here is derived from an EMBL/GenBank/DDBJ whole genome shotgun (WGS) entry which is preliminary data.</text>
</comment>
<evidence type="ECO:0000313" key="2">
    <source>
        <dbReference type="Proteomes" id="UP001549921"/>
    </source>
</evidence>
<accession>A0ABD0SD94</accession>
<dbReference type="AlphaFoldDB" id="A0ABD0SD94"/>
<gene>
    <name evidence="1" type="ORF">ABMA28_009419</name>
</gene>